<feature type="domain" description="SIS" evidence="6">
    <location>
        <begin position="157"/>
        <end position="300"/>
    </location>
</feature>
<dbReference type="RefSeq" id="WP_358359484.1">
    <property type="nucleotide sequence ID" value="NZ_JBEZFP010000090.1"/>
</dbReference>
<dbReference type="CDD" id="cd05013">
    <property type="entry name" value="SIS_RpiR"/>
    <property type="match status" value="1"/>
</dbReference>
<gene>
    <name evidence="7" type="ORF">AB0C36_28795</name>
</gene>
<name>A0ABV3DP71_9ACTN</name>
<dbReference type="SUPFAM" id="SSF46689">
    <property type="entry name" value="Homeodomain-like"/>
    <property type="match status" value="1"/>
</dbReference>
<evidence type="ECO:0000256" key="1">
    <source>
        <dbReference type="ARBA" id="ARBA00023015"/>
    </source>
</evidence>
<keyword evidence="1" id="KW-0805">Transcription regulation</keyword>
<feature type="region of interest" description="Disordered" evidence="4">
    <location>
        <begin position="1"/>
        <end position="32"/>
    </location>
</feature>
<dbReference type="Pfam" id="PF01418">
    <property type="entry name" value="HTH_6"/>
    <property type="match status" value="1"/>
</dbReference>
<protein>
    <submittedName>
        <fullName evidence="7">MurR/RpiR family transcriptional regulator</fullName>
    </submittedName>
</protein>
<evidence type="ECO:0000256" key="3">
    <source>
        <dbReference type="ARBA" id="ARBA00023163"/>
    </source>
</evidence>
<proteinExistence type="predicted"/>
<dbReference type="InterPro" id="IPR000281">
    <property type="entry name" value="HTH_RpiR"/>
</dbReference>
<organism evidence="7 8">
    <name type="scientific">Streptodolium elevatio</name>
    <dbReference type="NCBI Taxonomy" id="3157996"/>
    <lineage>
        <taxon>Bacteria</taxon>
        <taxon>Bacillati</taxon>
        <taxon>Actinomycetota</taxon>
        <taxon>Actinomycetes</taxon>
        <taxon>Kitasatosporales</taxon>
        <taxon>Streptomycetaceae</taxon>
        <taxon>Streptodolium</taxon>
    </lineage>
</organism>
<dbReference type="SUPFAM" id="SSF53697">
    <property type="entry name" value="SIS domain"/>
    <property type="match status" value="1"/>
</dbReference>
<evidence type="ECO:0000313" key="7">
    <source>
        <dbReference type="EMBL" id="MEU8137496.1"/>
    </source>
</evidence>
<dbReference type="Proteomes" id="UP001551482">
    <property type="component" value="Unassembled WGS sequence"/>
</dbReference>
<keyword evidence="8" id="KW-1185">Reference proteome</keyword>
<evidence type="ECO:0000259" key="5">
    <source>
        <dbReference type="PROSITE" id="PS51071"/>
    </source>
</evidence>
<dbReference type="InterPro" id="IPR009057">
    <property type="entry name" value="Homeodomain-like_sf"/>
</dbReference>
<evidence type="ECO:0000256" key="2">
    <source>
        <dbReference type="ARBA" id="ARBA00023125"/>
    </source>
</evidence>
<dbReference type="EMBL" id="JBEZFP010000090">
    <property type="protein sequence ID" value="MEU8137496.1"/>
    <property type="molecule type" value="Genomic_DNA"/>
</dbReference>
<reference evidence="7 8" key="1">
    <citation type="submission" date="2024-06" db="EMBL/GenBank/DDBJ databases">
        <title>The Natural Products Discovery Center: Release of the First 8490 Sequenced Strains for Exploring Actinobacteria Biosynthetic Diversity.</title>
        <authorList>
            <person name="Kalkreuter E."/>
            <person name="Kautsar S.A."/>
            <person name="Yang D."/>
            <person name="Bader C.D."/>
            <person name="Teijaro C.N."/>
            <person name="Fluegel L."/>
            <person name="Davis C.M."/>
            <person name="Simpson J.R."/>
            <person name="Lauterbach L."/>
            <person name="Steele A.D."/>
            <person name="Gui C."/>
            <person name="Meng S."/>
            <person name="Li G."/>
            <person name="Viehrig K."/>
            <person name="Ye F."/>
            <person name="Su P."/>
            <person name="Kiefer A.F."/>
            <person name="Nichols A."/>
            <person name="Cepeda A.J."/>
            <person name="Yan W."/>
            <person name="Fan B."/>
            <person name="Jiang Y."/>
            <person name="Adhikari A."/>
            <person name="Zheng C.-J."/>
            <person name="Schuster L."/>
            <person name="Cowan T.M."/>
            <person name="Smanski M.J."/>
            <person name="Chevrette M.G."/>
            <person name="De Carvalho L.P.S."/>
            <person name="Shen B."/>
        </authorList>
    </citation>
    <scope>NUCLEOTIDE SEQUENCE [LARGE SCALE GENOMIC DNA]</scope>
    <source>
        <strain evidence="7 8">NPDC048946</strain>
    </source>
</reference>
<dbReference type="PANTHER" id="PTHR30514:SF1">
    <property type="entry name" value="HTH-TYPE TRANSCRIPTIONAL REGULATOR HEXR-RELATED"/>
    <property type="match status" value="1"/>
</dbReference>
<dbReference type="InterPro" id="IPR001347">
    <property type="entry name" value="SIS_dom"/>
</dbReference>
<feature type="domain" description="HTH rpiR-type" evidence="5">
    <location>
        <begin position="34"/>
        <end position="110"/>
    </location>
</feature>
<comment type="caution">
    <text evidence="7">The sequence shown here is derived from an EMBL/GenBank/DDBJ whole genome shotgun (WGS) entry which is preliminary data.</text>
</comment>
<keyword evidence="3" id="KW-0804">Transcription</keyword>
<evidence type="ECO:0000259" key="6">
    <source>
        <dbReference type="PROSITE" id="PS51464"/>
    </source>
</evidence>
<evidence type="ECO:0000313" key="8">
    <source>
        <dbReference type="Proteomes" id="UP001551482"/>
    </source>
</evidence>
<accession>A0ABV3DP71</accession>
<dbReference type="InterPro" id="IPR035472">
    <property type="entry name" value="RpiR-like_SIS"/>
</dbReference>
<dbReference type="InterPro" id="IPR036388">
    <property type="entry name" value="WH-like_DNA-bd_sf"/>
</dbReference>
<sequence>MTMAPTQDRATESRGATAGTRVSGQPAATPSGRRDLLARLRGLAPSLVPSKRRVAACILRDPAMVAAQTITELARAAQTSETTVLRLCHELGLNGYRDLRVALATESGREQERADGNRKVGGDIGRDDDLDAIIETITYHDRQAIADTARILDRAAMAEAVRLTSVARRIDIVGVGASAVIALDLQQKLHRIGLIAFAWHDTHAALTAAALLGPDDVAIGVSHSGATTDTVDAIREAAARGARTVALTSAPNSPLAQMADVLLTTAGRETTFRSGATASRIAALSVVDVLFAAVAQRNYDRAISALEITRRAVAGRRTDADDGSWEEDRT</sequence>
<dbReference type="PANTHER" id="PTHR30514">
    <property type="entry name" value="GLUCOKINASE"/>
    <property type="match status" value="1"/>
</dbReference>
<dbReference type="Pfam" id="PF01380">
    <property type="entry name" value="SIS"/>
    <property type="match status" value="1"/>
</dbReference>
<dbReference type="InterPro" id="IPR047640">
    <property type="entry name" value="RpiR-like"/>
</dbReference>
<dbReference type="PROSITE" id="PS51071">
    <property type="entry name" value="HTH_RPIR"/>
    <property type="match status" value="1"/>
</dbReference>
<keyword evidence="2" id="KW-0238">DNA-binding</keyword>
<dbReference type="Gene3D" id="3.40.50.10490">
    <property type="entry name" value="Glucose-6-phosphate isomerase like protein, domain 1"/>
    <property type="match status" value="1"/>
</dbReference>
<evidence type="ECO:0000256" key="4">
    <source>
        <dbReference type="SAM" id="MobiDB-lite"/>
    </source>
</evidence>
<dbReference type="PROSITE" id="PS51464">
    <property type="entry name" value="SIS"/>
    <property type="match status" value="1"/>
</dbReference>
<dbReference type="Gene3D" id="1.10.10.10">
    <property type="entry name" value="Winged helix-like DNA-binding domain superfamily/Winged helix DNA-binding domain"/>
    <property type="match status" value="1"/>
</dbReference>
<dbReference type="InterPro" id="IPR046348">
    <property type="entry name" value="SIS_dom_sf"/>
</dbReference>